<protein>
    <recommendedName>
        <fullName evidence="3">N-acetyltransferase domain-containing protein</fullName>
    </recommendedName>
</protein>
<dbReference type="AlphaFoldDB" id="A0A919EHA6"/>
<dbReference type="PANTHER" id="PTHR43420">
    <property type="entry name" value="ACETYLTRANSFERASE"/>
    <property type="match status" value="1"/>
</dbReference>
<dbReference type="EMBL" id="BNCK01000001">
    <property type="protein sequence ID" value="GHF79343.1"/>
    <property type="molecule type" value="Genomic_DNA"/>
</dbReference>
<dbReference type="InterPro" id="IPR050680">
    <property type="entry name" value="YpeA/RimI_acetyltransf"/>
</dbReference>
<evidence type="ECO:0000313" key="5">
    <source>
        <dbReference type="Proteomes" id="UP000623842"/>
    </source>
</evidence>
<reference evidence="4" key="1">
    <citation type="journal article" date="2014" name="Int. J. Syst. Evol. Microbiol.">
        <title>Complete genome sequence of Corynebacterium casei LMG S-19264T (=DSM 44701T), isolated from a smear-ripened cheese.</title>
        <authorList>
            <consortium name="US DOE Joint Genome Institute (JGI-PGF)"/>
            <person name="Walter F."/>
            <person name="Albersmeier A."/>
            <person name="Kalinowski J."/>
            <person name="Ruckert C."/>
        </authorList>
    </citation>
    <scope>NUCLEOTIDE SEQUENCE</scope>
    <source>
        <strain evidence="4">KCTC 42731</strain>
    </source>
</reference>
<dbReference type="SUPFAM" id="SSF55729">
    <property type="entry name" value="Acyl-CoA N-acyltransferases (Nat)"/>
    <property type="match status" value="1"/>
</dbReference>
<evidence type="ECO:0000256" key="2">
    <source>
        <dbReference type="ARBA" id="ARBA00023315"/>
    </source>
</evidence>
<dbReference type="Proteomes" id="UP000623842">
    <property type="component" value="Unassembled WGS sequence"/>
</dbReference>
<keyword evidence="5" id="KW-1185">Reference proteome</keyword>
<accession>A0A919EHA6</accession>
<keyword evidence="2" id="KW-0012">Acyltransferase</keyword>
<reference evidence="4" key="2">
    <citation type="submission" date="2020-09" db="EMBL/GenBank/DDBJ databases">
        <authorList>
            <person name="Sun Q."/>
            <person name="Kim S."/>
        </authorList>
    </citation>
    <scope>NUCLEOTIDE SEQUENCE</scope>
    <source>
        <strain evidence="4">KCTC 42731</strain>
    </source>
</reference>
<dbReference type="CDD" id="cd04301">
    <property type="entry name" value="NAT_SF"/>
    <property type="match status" value="1"/>
</dbReference>
<dbReference type="InterPro" id="IPR016181">
    <property type="entry name" value="Acyl_CoA_acyltransferase"/>
</dbReference>
<dbReference type="Gene3D" id="3.40.630.30">
    <property type="match status" value="1"/>
</dbReference>
<organism evidence="4 5">
    <name type="scientific">Thalassotalea marina</name>
    <dbReference type="NCBI Taxonomy" id="1673741"/>
    <lineage>
        <taxon>Bacteria</taxon>
        <taxon>Pseudomonadati</taxon>
        <taxon>Pseudomonadota</taxon>
        <taxon>Gammaproteobacteria</taxon>
        <taxon>Alteromonadales</taxon>
        <taxon>Colwelliaceae</taxon>
        <taxon>Thalassotalea</taxon>
    </lineage>
</organism>
<dbReference type="PROSITE" id="PS51186">
    <property type="entry name" value="GNAT"/>
    <property type="match status" value="1"/>
</dbReference>
<dbReference type="Pfam" id="PF00583">
    <property type="entry name" value="Acetyltransf_1"/>
    <property type="match status" value="1"/>
</dbReference>
<evidence type="ECO:0000259" key="3">
    <source>
        <dbReference type="PROSITE" id="PS51186"/>
    </source>
</evidence>
<comment type="caution">
    <text evidence="4">The sequence shown here is derived from an EMBL/GenBank/DDBJ whole genome shotgun (WGS) entry which is preliminary data.</text>
</comment>
<keyword evidence="1" id="KW-0808">Transferase</keyword>
<name>A0A919EHA6_9GAMM</name>
<evidence type="ECO:0000313" key="4">
    <source>
        <dbReference type="EMBL" id="GHF79343.1"/>
    </source>
</evidence>
<dbReference type="InterPro" id="IPR000182">
    <property type="entry name" value="GNAT_dom"/>
</dbReference>
<gene>
    <name evidence="4" type="ORF">GCM10017161_03150</name>
</gene>
<feature type="domain" description="N-acetyltransferase" evidence="3">
    <location>
        <begin position="4"/>
        <end position="156"/>
    </location>
</feature>
<dbReference type="RefSeq" id="WP_189766960.1">
    <property type="nucleotide sequence ID" value="NZ_BNCK01000001.1"/>
</dbReference>
<sequence>MHTAKIREATLNDLPVLRAFEQGIIEAERPFEPQLKSEQIHYYDLETLITAEHVHLVVVELDGIAIGSGYVRIEKAKPYLKYNFKGYVGFIYVVAEQRGKGIVKLILSALEEWSSMQGVEALHLDVFSQNASAIRAYEKFGFKANLIDMRKMINVE</sequence>
<proteinExistence type="predicted"/>
<evidence type="ECO:0000256" key="1">
    <source>
        <dbReference type="ARBA" id="ARBA00022679"/>
    </source>
</evidence>
<dbReference type="GO" id="GO:0016747">
    <property type="term" value="F:acyltransferase activity, transferring groups other than amino-acyl groups"/>
    <property type="evidence" value="ECO:0007669"/>
    <property type="project" value="InterPro"/>
</dbReference>